<proteinExistence type="predicted"/>
<gene>
    <name evidence="1" type="ORF">MGMO_52c00150</name>
</gene>
<dbReference type="RefSeq" id="WP_023494317.1">
    <property type="nucleotide sequence ID" value="NZ_AYLO01000050.1"/>
</dbReference>
<organism evidence="1 2">
    <name type="scientific">Methyloglobulus morosus KoM1</name>
    <dbReference type="NCBI Taxonomy" id="1116472"/>
    <lineage>
        <taxon>Bacteria</taxon>
        <taxon>Pseudomonadati</taxon>
        <taxon>Pseudomonadota</taxon>
        <taxon>Gammaproteobacteria</taxon>
        <taxon>Methylococcales</taxon>
        <taxon>Methylococcaceae</taxon>
        <taxon>Methyloglobulus</taxon>
    </lineage>
</organism>
<keyword evidence="2" id="KW-1185">Reference proteome</keyword>
<comment type="caution">
    <text evidence="1">The sequence shown here is derived from an EMBL/GenBank/DDBJ whole genome shotgun (WGS) entry which is preliminary data.</text>
</comment>
<evidence type="ECO:0000313" key="2">
    <source>
        <dbReference type="Proteomes" id="UP000017842"/>
    </source>
</evidence>
<dbReference type="AlphaFoldDB" id="V5DZE0"/>
<dbReference type="EMBL" id="AYLO01000050">
    <property type="protein sequence ID" value="ESS72661.1"/>
    <property type="molecule type" value="Genomic_DNA"/>
</dbReference>
<dbReference type="STRING" id="1116472.MGMO_52c00150"/>
<sequence length="203" mass="20880">MDSNITRKTLRMGTKIALLAVFGLGLAFNTAMVNADKGGEHSNGGDHSEHSSRNGQVMWLNHLALQSADTAILTATSNSAASGAFPGLSGLLIQPVAVGASSVQMALDLPKDTKIVGVRVCYGNTGLTSFISQISLGQVTNPAAPDTVITDTTALTSATPVCVNSKSIRPVLRSRDGAIILSLGITADPTSKVLIRGLGVLVK</sequence>
<name>V5DZE0_9GAMM</name>
<evidence type="ECO:0000313" key="1">
    <source>
        <dbReference type="EMBL" id="ESS72661.1"/>
    </source>
</evidence>
<dbReference type="Proteomes" id="UP000017842">
    <property type="component" value="Unassembled WGS sequence"/>
</dbReference>
<protein>
    <submittedName>
        <fullName evidence="1">Uncharacterized protein</fullName>
    </submittedName>
</protein>
<reference evidence="1 2" key="1">
    <citation type="journal article" date="2013" name="Genome Announc.">
        <title>Draft Genome Sequence of the Methanotrophic Gammaproteobacterium Methyloglobulus morosus DSM 22980 Strain KoM1.</title>
        <authorList>
            <person name="Poehlein A."/>
            <person name="Deutzmann J.S."/>
            <person name="Daniel R."/>
            <person name="Simeonova D.D."/>
        </authorList>
    </citation>
    <scope>NUCLEOTIDE SEQUENCE [LARGE SCALE GENOMIC DNA]</scope>
    <source>
        <strain evidence="1 2">KoM1</strain>
    </source>
</reference>
<accession>V5DZE0</accession>